<sequence>MDHNSRPNHVEPVEVVVPEEDPHLLAIEALEARSVDDLAKPSHASGSQPVPPREPAVAMPTLTPKIKEPIGVRPIAPTLKPVEIKHPLAPVTPQKPKKPATTAEAIAEELTHASTSRAFQFFTNHPAPRKPFIVIGGIIVVTALGIGVYFFLR</sequence>
<keyword evidence="2" id="KW-1133">Transmembrane helix</keyword>
<feature type="transmembrane region" description="Helical" evidence="2">
    <location>
        <begin position="132"/>
        <end position="152"/>
    </location>
</feature>
<keyword evidence="2" id="KW-0812">Transmembrane</keyword>
<keyword evidence="4" id="KW-1185">Reference proteome</keyword>
<evidence type="ECO:0000313" key="3">
    <source>
        <dbReference type="EMBL" id="RWZ78721.1"/>
    </source>
</evidence>
<reference evidence="3" key="1">
    <citation type="submission" date="2019-01" db="EMBL/GenBank/DDBJ databases">
        <title>Genomic signatures and co-occurrence patterns of the ultra-small Saccharimodia (Patescibacteria phylum) suggest a symbiotic lifestyle.</title>
        <authorList>
            <person name="Lemos L."/>
            <person name="Medeiros J."/>
            <person name="Andreote F."/>
            <person name="Fernandes G."/>
            <person name="Varani A."/>
            <person name="Oliveira G."/>
            <person name="Pylro V."/>
        </authorList>
    </citation>
    <scope>NUCLEOTIDE SEQUENCE [LARGE SCALE GENOMIC DNA]</scope>
    <source>
        <strain evidence="3">AMD02</strain>
    </source>
</reference>
<protein>
    <submittedName>
        <fullName evidence="3">Uncharacterized protein</fullName>
    </submittedName>
</protein>
<keyword evidence="2" id="KW-0472">Membrane</keyword>
<dbReference type="Proteomes" id="UP000289257">
    <property type="component" value="Unassembled WGS sequence"/>
</dbReference>
<evidence type="ECO:0000313" key="4">
    <source>
        <dbReference type="Proteomes" id="UP000289257"/>
    </source>
</evidence>
<name>A0A4Q0AHR3_9BACT</name>
<dbReference type="AlphaFoldDB" id="A0A4Q0AHR3"/>
<comment type="caution">
    <text evidence="3">The sequence shown here is derived from an EMBL/GenBank/DDBJ whole genome shotgun (WGS) entry which is preliminary data.</text>
</comment>
<organism evidence="3 4">
    <name type="scientific">Candidatus Microsaccharimonas sossegonensis</name>
    <dbReference type="NCBI Taxonomy" id="2506948"/>
    <lineage>
        <taxon>Bacteria</taxon>
        <taxon>Candidatus Saccharimonadota</taxon>
        <taxon>Candidatus Saccharimonadia</taxon>
        <taxon>Candidatus Saccharimonadales</taxon>
        <taxon>Candidatus Saccharimonadaceae</taxon>
        <taxon>Candidatus Microsaccharimonas</taxon>
    </lineage>
</organism>
<gene>
    <name evidence="3" type="ORF">EOT05_03160</name>
</gene>
<evidence type="ECO:0000256" key="1">
    <source>
        <dbReference type="SAM" id="MobiDB-lite"/>
    </source>
</evidence>
<proteinExistence type="predicted"/>
<dbReference type="CDD" id="cd12087">
    <property type="entry name" value="TM_EGFR-like"/>
    <property type="match status" value="1"/>
</dbReference>
<dbReference type="EMBL" id="SCKX01000001">
    <property type="protein sequence ID" value="RWZ78721.1"/>
    <property type="molecule type" value="Genomic_DNA"/>
</dbReference>
<accession>A0A4Q0AHR3</accession>
<evidence type="ECO:0000256" key="2">
    <source>
        <dbReference type="SAM" id="Phobius"/>
    </source>
</evidence>
<feature type="region of interest" description="Disordered" evidence="1">
    <location>
        <begin position="38"/>
        <end position="57"/>
    </location>
</feature>